<dbReference type="Pfam" id="PF07077">
    <property type="entry name" value="DUF1345"/>
    <property type="match status" value="1"/>
</dbReference>
<reference evidence="4" key="1">
    <citation type="journal article" date="2019" name="Int. J. Syst. Evol. Microbiol.">
        <title>The Global Catalogue of Microorganisms (GCM) 10K type strain sequencing project: providing services to taxonomists for standard genome sequencing and annotation.</title>
        <authorList>
            <consortium name="The Broad Institute Genomics Platform"/>
            <consortium name="The Broad Institute Genome Sequencing Center for Infectious Disease"/>
            <person name="Wu L."/>
            <person name="Ma J."/>
        </authorList>
    </citation>
    <scope>NUCLEOTIDE SEQUENCE [LARGE SCALE GENOMIC DNA]</scope>
    <source>
        <strain evidence="4">CGMCC 1.12989</strain>
    </source>
</reference>
<accession>A0ABV8RJV6</accession>
<evidence type="ECO:0000256" key="2">
    <source>
        <dbReference type="SAM" id="Phobius"/>
    </source>
</evidence>
<feature type="region of interest" description="Disordered" evidence="1">
    <location>
        <begin position="1"/>
        <end position="24"/>
    </location>
</feature>
<organism evidence="3 4">
    <name type="scientific">Novosphingobium tardum</name>
    <dbReference type="NCBI Taxonomy" id="1538021"/>
    <lineage>
        <taxon>Bacteria</taxon>
        <taxon>Pseudomonadati</taxon>
        <taxon>Pseudomonadota</taxon>
        <taxon>Alphaproteobacteria</taxon>
        <taxon>Sphingomonadales</taxon>
        <taxon>Sphingomonadaceae</taxon>
        <taxon>Novosphingobium</taxon>
    </lineage>
</organism>
<keyword evidence="2" id="KW-0812">Transmembrane</keyword>
<dbReference type="Proteomes" id="UP001595828">
    <property type="component" value="Unassembled WGS sequence"/>
</dbReference>
<dbReference type="EMBL" id="JBHSDR010000003">
    <property type="protein sequence ID" value="MFC4293703.1"/>
    <property type="molecule type" value="Genomic_DNA"/>
</dbReference>
<feature type="transmembrane region" description="Helical" evidence="2">
    <location>
        <begin position="61"/>
        <end position="81"/>
    </location>
</feature>
<keyword evidence="4" id="KW-1185">Reference proteome</keyword>
<feature type="transmembrane region" description="Helical" evidence="2">
    <location>
        <begin position="101"/>
        <end position="118"/>
    </location>
</feature>
<dbReference type="InterPro" id="IPR009781">
    <property type="entry name" value="DUF1345"/>
</dbReference>
<comment type="caution">
    <text evidence="3">The sequence shown here is derived from an EMBL/GenBank/DDBJ whole genome shotgun (WGS) entry which is preliminary data.</text>
</comment>
<feature type="transmembrane region" description="Helical" evidence="2">
    <location>
        <begin position="36"/>
        <end position="55"/>
    </location>
</feature>
<sequence>MTTRRQTAARRRTPARANAADRKAPGWGNKIAPPKFLLFAAVLVAATPLFYRWPAQGWLEAFALAFDAGALVFLASISPLFRDCGAEVMREHSAANDANRAIVLAFTTIVTIAVLGAISGELKGAQSHDWWAVAKLIGTLAISWLFTNVVFTLHYAHSYYSQLPRNGGDEGGLDFGGTNEPDYWDFLYFACTLGMTFQTSDVAISTGHLRRVVLLHSIAAFVFNIGVIAFTINALGGGK</sequence>
<dbReference type="RefSeq" id="WP_379537192.1">
    <property type="nucleotide sequence ID" value="NZ_JBHSDR010000003.1"/>
</dbReference>
<gene>
    <name evidence="3" type="ORF">ACFO0A_01380</name>
</gene>
<evidence type="ECO:0000256" key="1">
    <source>
        <dbReference type="SAM" id="MobiDB-lite"/>
    </source>
</evidence>
<evidence type="ECO:0000313" key="4">
    <source>
        <dbReference type="Proteomes" id="UP001595828"/>
    </source>
</evidence>
<name>A0ABV8RJV6_9SPHN</name>
<keyword evidence="2" id="KW-0472">Membrane</keyword>
<protein>
    <submittedName>
        <fullName evidence="3">DUF1345 domain-containing protein</fullName>
    </submittedName>
</protein>
<proteinExistence type="predicted"/>
<feature type="transmembrane region" description="Helical" evidence="2">
    <location>
        <begin position="213"/>
        <end position="236"/>
    </location>
</feature>
<keyword evidence="2" id="KW-1133">Transmembrane helix</keyword>
<evidence type="ECO:0000313" key="3">
    <source>
        <dbReference type="EMBL" id="MFC4293703.1"/>
    </source>
</evidence>
<feature type="transmembrane region" description="Helical" evidence="2">
    <location>
        <begin position="130"/>
        <end position="156"/>
    </location>
</feature>